<dbReference type="InterPro" id="IPR003779">
    <property type="entry name" value="CMD-like"/>
</dbReference>
<dbReference type="PANTHER" id="PTHR34846:SF5">
    <property type="entry name" value="CARBOXYMUCONOLACTONE DECARBOXYLASE-LIKE DOMAIN-CONTAINING PROTEIN"/>
    <property type="match status" value="1"/>
</dbReference>
<dbReference type="SUPFAM" id="SSF69118">
    <property type="entry name" value="AhpD-like"/>
    <property type="match status" value="1"/>
</dbReference>
<dbReference type="AlphaFoldDB" id="A0A1X1UVQ3"/>
<accession>A0A1X1UVQ3</accession>
<dbReference type="EMBL" id="LQOW01000018">
    <property type="protein sequence ID" value="ORV60903.1"/>
    <property type="molecule type" value="Genomic_DNA"/>
</dbReference>
<dbReference type="Gene3D" id="1.20.1290.10">
    <property type="entry name" value="AhpD-like"/>
    <property type="match status" value="1"/>
</dbReference>
<reference evidence="2 3" key="1">
    <citation type="submission" date="2016-01" db="EMBL/GenBank/DDBJ databases">
        <title>The new phylogeny of the genus Mycobacterium.</title>
        <authorList>
            <person name="Tarcisio F."/>
            <person name="Conor M."/>
            <person name="Antonella G."/>
            <person name="Elisabetta G."/>
            <person name="Giulia F.S."/>
            <person name="Sara T."/>
            <person name="Anna F."/>
            <person name="Clotilde B."/>
            <person name="Roberto B."/>
            <person name="Veronica D.S."/>
            <person name="Fabio R."/>
            <person name="Monica P."/>
            <person name="Olivier J."/>
            <person name="Enrico T."/>
            <person name="Nicola S."/>
        </authorList>
    </citation>
    <scope>NUCLEOTIDE SEQUENCE [LARGE SCALE GENOMIC DNA]</scope>
    <source>
        <strain evidence="2 3">DSM 45731</strain>
    </source>
</reference>
<dbReference type="STRING" id="1260918.AWC06_13945"/>
<dbReference type="Proteomes" id="UP000194000">
    <property type="component" value="Unassembled WGS sequence"/>
</dbReference>
<dbReference type="RefSeq" id="WP_264033166.1">
    <property type="nucleotide sequence ID" value="NZ_JACKVI010000026.1"/>
</dbReference>
<evidence type="ECO:0000259" key="1">
    <source>
        <dbReference type="Pfam" id="PF02627"/>
    </source>
</evidence>
<organism evidence="2 3">
    <name type="scientific">Mycobacterium fragae</name>
    <dbReference type="NCBI Taxonomy" id="1260918"/>
    <lineage>
        <taxon>Bacteria</taxon>
        <taxon>Bacillati</taxon>
        <taxon>Actinomycetota</taxon>
        <taxon>Actinomycetes</taxon>
        <taxon>Mycobacteriales</taxon>
        <taxon>Mycobacteriaceae</taxon>
        <taxon>Mycobacterium</taxon>
    </lineage>
</organism>
<dbReference type="PANTHER" id="PTHR34846">
    <property type="entry name" value="4-CARBOXYMUCONOLACTONE DECARBOXYLASE FAMILY PROTEIN (AFU_ORTHOLOGUE AFUA_6G11590)"/>
    <property type="match status" value="1"/>
</dbReference>
<gene>
    <name evidence="2" type="ORF">AWC06_13945</name>
</gene>
<dbReference type="Pfam" id="PF02627">
    <property type="entry name" value="CMD"/>
    <property type="match status" value="1"/>
</dbReference>
<proteinExistence type="predicted"/>
<dbReference type="InterPro" id="IPR029032">
    <property type="entry name" value="AhpD-like"/>
</dbReference>
<feature type="domain" description="Carboxymuconolactone decarboxylase-like" evidence="1">
    <location>
        <begin position="50"/>
        <end position="111"/>
    </location>
</feature>
<evidence type="ECO:0000313" key="2">
    <source>
        <dbReference type="EMBL" id="ORV60903.1"/>
    </source>
</evidence>
<protein>
    <submittedName>
        <fullName evidence="2">Carboxymuconolactone decarboxylase</fullName>
    </submittedName>
</protein>
<keyword evidence="3" id="KW-1185">Reference proteome</keyword>
<comment type="caution">
    <text evidence="2">The sequence shown here is derived from an EMBL/GenBank/DDBJ whole genome shotgun (WGS) entry which is preliminary data.</text>
</comment>
<evidence type="ECO:0000313" key="3">
    <source>
        <dbReference type="Proteomes" id="UP000194000"/>
    </source>
</evidence>
<name>A0A1X1UVQ3_9MYCO</name>
<sequence length="196" mass="22005">MVTEIVTPRIGALEPPYEPAVALQLQTMMPPNVPPIALFRTMVKNLPMTEAMTGWGGYELSRALSLSLRGREIVIDRTCARCGCEYEWGVHIAFFADKARLDRDQIRSLTHGSADDPCWTIDRDRLLIRAVDALCDHRDIDDALWETLSEEFGEREILDLTMLCGWYHAISFTARAARVPLEAGTPTFASVARGHM</sequence>